<evidence type="ECO:0000313" key="2">
    <source>
        <dbReference type="EMBL" id="KAL3791462.1"/>
    </source>
</evidence>
<feature type="region of interest" description="Disordered" evidence="1">
    <location>
        <begin position="385"/>
        <end position="411"/>
    </location>
</feature>
<feature type="compositionally biased region" description="Basic and acidic residues" evidence="1">
    <location>
        <begin position="385"/>
        <end position="399"/>
    </location>
</feature>
<feature type="compositionally biased region" description="Basic and acidic residues" evidence="1">
    <location>
        <begin position="22"/>
        <end position="34"/>
    </location>
</feature>
<dbReference type="AlphaFoldDB" id="A0ABD3PUE0"/>
<comment type="caution">
    <text evidence="2">The sequence shown here is derived from an EMBL/GenBank/DDBJ whole genome shotgun (WGS) entry which is preliminary data.</text>
</comment>
<accession>A0ABD3PUE0</accession>
<organism evidence="2 3">
    <name type="scientific">Stephanodiscus triporus</name>
    <dbReference type="NCBI Taxonomy" id="2934178"/>
    <lineage>
        <taxon>Eukaryota</taxon>
        <taxon>Sar</taxon>
        <taxon>Stramenopiles</taxon>
        <taxon>Ochrophyta</taxon>
        <taxon>Bacillariophyta</taxon>
        <taxon>Coscinodiscophyceae</taxon>
        <taxon>Thalassiosirophycidae</taxon>
        <taxon>Stephanodiscales</taxon>
        <taxon>Stephanodiscaceae</taxon>
        <taxon>Stephanodiscus</taxon>
    </lineage>
</organism>
<evidence type="ECO:0000256" key="1">
    <source>
        <dbReference type="SAM" id="MobiDB-lite"/>
    </source>
</evidence>
<gene>
    <name evidence="2" type="ORF">ACHAW5_008081</name>
</gene>
<name>A0ABD3PUE0_9STRA</name>
<feature type="compositionally biased region" description="Basic and acidic residues" evidence="1">
    <location>
        <begin position="169"/>
        <end position="189"/>
    </location>
</feature>
<reference evidence="2 3" key="1">
    <citation type="submission" date="2024-10" db="EMBL/GenBank/DDBJ databases">
        <title>Updated reference genomes for cyclostephanoid diatoms.</title>
        <authorList>
            <person name="Roberts W.R."/>
            <person name="Alverson A.J."/>
        </authorList>
    </citation>
    <scope>NUCLEOTIDE SEQUENCE [LARGE SCALE GENOMIC DNA]</scope>
    <source>
        <strain evidence="2 3">AJA276-08</strain>
    </source>
</reference>
<feature type="region of interest" description="Disordered" evidence="1">
    <location>
        <begin position="1"/>
        <end position="52"/>
    </location>
</feature>
<feature type="compositionally biased region" description="Pro residues" evidence="1">
    <location>
        <begin position="127"/>
        <end position="136"/>
    </location>
</feature>
<dbReference type="Proteomes" id="UP001530315">
    <property type="component" value="Unassembled WGS sequence"/>
</dbReference>
<protein>
    <submittedName>
        <fullName evidence="2">Uncharacterized protein</fullName>
    </submittedName>
</protein>
<feature type="non-terminal residue" evidence="2">
    <location>
        <position position="1"/>
    </location>
</feature>
<keyword evidence="3" id="KW-1185">Reference proteome</keyword>
<dbReference type="EMBL" id="JALLAZ020000592">
    <property type="protein sequence ID" value="KAL3791462.1"/>
    <property type="molecule type" value="Genomic_DNA"/>
</dbReference>
<evidence type="ECO:0000313" key="3">
    <source>
        <dbReference type="Proteomes" id="UP001530315"/>
    </source>
</evidence>
<sequence>LATKQDNATDDADTLRGPNGDGDERQRLEGRAEASETETEVPMALPDGKADTDGLDFTADVHNIMNSLDEMTCAVCDGTGRLPVKVAYLRLLDEVGGAITSHRRRPDGWIESGHVPHVVARAAKLLLPPPPPPPPPDNDDAPRMTTNDGRDRKGGKDEDEDDSLLSRANGHDLGLRDPTRGRPHDDRDGRRRRTARRDVFVVPSSPRPHLSVATVRTGREAVQPWSGGGGYFRRVASHRWTTDDLVTAYVAASTVTSGWATRSVLLMVVLVPPVVDVVVVVVSLRQGGSRGGGGPFRGGRTGSSVASFNLGVGGTGTSERRGTRRVEHDVWIIRGRHALYRARRRENDRDCPFASTMEAAALTRYDLITGTPPYFRVVFASSGDGAHDERTLDDGKDDDRDIDEDGRDADLDAVGPCPLRFRRERSLLSRGLDAVVPRDIRCLLLASSR</sequence>
<proteinExistence type="predicted"/>
<feature type="region of interest" description="Disordered" evidence="1">
    <location>
        <begin position="125"/>
        <end position="205"/>
    </location>
</feature>